<reference evidence="2" key="1">
    <citation type="submission" date="2016-12" db="EMBL/GenBank/DDBJ databases">
        <authorList>
            <person name="Varghese N."/>
            <person name="Submissions S."/>
        </authorList>
    </citation>
    <scope>NUCLEOTIDE SEQUENCE [LARGE SCALE GENOMIC DNA]</scope>
    <source>
        <strain evidence="2">DSM 11544</strain>
    </source>
</reference>
<name>A0A1M7U3I9_9FIRM</name>
<dbReference type="Pfam" id="PF05565">
    <property type="entry name" value="Sipho_Gp157"/>
    <property type="match status" value="1"/>
</dbReference>
<evidence type="ECO:0000313" key="2">
    <source>
        <dbReference type="Proteomes" id="UP000184010"/>
    </source>
</evidence>
<sequence length="164" mass="18508">MSLKLYELTGAYQNIADLVDDDNPDLDLVAALSAIEDEIEIKAVNIANLIKSIDAEAQIIKAEEERLKKRREARENTVVRVKTYLQEELLKVSVDKVKTATRTIWIQSNPPSCEVVDEKLIPLDYKTHVPESYAPRVKDIIAAWKEGKEVPGVKITQGKGIRIR</sequence>
<evidence type="ECO:0000313" key="1">
    <source>
        <dbReference type="EMBL" id="SHN77516.1"/>
    </source>
</evidence>
<proteinExistence type="predicted"/>
<dbReference type="AlphaFoldDB" id="A0A1M7U3I9"/>
<dbReference type="InterPro" id="IPR008840">
    <property type="entry name" value="Sipho_Gp157"/>
</dbReference>
<dbReference type="EMBL" id="FRDN01000009">
    <property type="protein sequence ID" value="SHN77516.1"/>
    <property type="molecule type" value="Genomic_DNA"/>
</dbReference>
<keyword evidence="2" id="KW-1185">Reference proteome</keyword>
<accession>A0A1M7U3I9</accession>
<dbReference type="STRING" id="1121395.SAMN02745215_02897"/>
<protein>
    <submittedName>
        <fullName evidence="1">Virus Gp157</fullName>
    </submittedName>
</protein>
<organism evidence="1 2">
    <name type="scientific">Desulfitobacterium chlororespirans DSM 11544</name>
    <dbReference type="NCBI Taxonomy" id="1121395"/>
    <lineage>
        <taxon>Bacteria</taxon>
        <taxon>Bacillati</taxon>
        <taxon>Bacillota</taxon>
        <taxon>Clostridia</taxon>
        <taxon>Eubacteriales</taxon>
        <taxon>Desulfitobacteriaceae</taxon>
        <taxon>Desulfitobacterium</taxon>
    </lineage>
</organism>
<dbReference type="Proteomes" id="UP000184010">
    <property type="component" value="Unassembled WGS sequence"/>
</dbReference>
<dbReference type="RefSeq" id="WP_072773268.1">
    <property type="nucleotide sequence ID" value="NZ_FRDN01000009.1"/>
</dbReference>
<gene>
    <name evidence="1" type="ORF">SAMN02745215_02897</name>
</gene>